<protein>
    <submittedName>
        <fullName evidence="1">Uncharacterized protein</fullName>
    </submittedName>
</protein>
<dbReference type="GeneID" id="64361252"/>
<sequence length="83" mass="9731">MAISYQQQMIIAITQSIIEKHGLMLSYEDLAGIFQVTPETIKNKFTAGDRDMPRYTQLNRRRVVMAQDLAEFMVTFDSKFKYF</sequence>
<keyword evidence="2" id="KW-1185">Reference proteome</keyword>
<dbReference type="HOGENOM" id="CLU_2537898_0_0_7"/>
<gene>
    <name evidence="1" type="ordered locus">HBZC1_17950</name>
</gene>
<reference evidence="1 2" key="1">
    <citation type="journal article" date="2011" name="J. Bacteriol.">
        <title>Genome sequence of Helicobacter bizzozeronii strain CIII-1, an isolate from human gastric mucosa.</title>
        <authorList>
            <person name="Schott T."/>
            <person name="Rossi M."/>
            <person name="Hanninen M.L."/>
        </authorList>
    </citation>
    <scope>NUCLEOTIDE SEQUENCE [LARGE SCALE GENOMIC DNA]</scope>
    <source>
        <strain evidence="1 2">CIII-1</strain>
    </source>
</reference>
<evidence type="ECO:0000313" key="2">
    <source>
        <dbReference type="Proteomes" id="UP000008387"/>
    </source>
</evidence>
<name>F8KPP7_HELBC</name>
<dbReference type="KEGG" id="hbi:HBZC1_17950"/>
<evidence type="ECO:0000313" key="1">
    <source>
        <dbReference type="EMBL" id="CCB80781.1"/>
    </source>
</evidence>
<dbReference type="RefSeq" id="WP_013891157.1">
    <property type="nucleotide sequence ID" value="NC_015674.1"/>
</dbReference>
<dbReference type="AlphaFoldDB" id="F8KPP7"/>
<proteinExistence type="predicted"/>
<accession>F8KPP7</accession>
<dbReference type="STRING" id="1002804.HBZC1_17950"/>
<organism evidence="1 2">
    <name type="scientific">Helicobacter bizzozeronii (strain CIII-1)</name>
    <dbReference type="NCBI Taxonomy" id="1002804"/>
    <lineage>
        <taxon>Bacteria</taxon>
        <taxon>Pseudomonadati</taxon>
        <taxon>Campylobacterota</taxon>
        <taxon>Epsilonproteobacteria</taxon>
        <taxon>Campylobacterales</taxon>
        <taxon>Helicobacteraceae</taxon>
        <taxon>Helicobacter</taxon>
    </lineage>
</organism>
<dbReference type="EMBL" id="FR871757">
    <property type="protein sequence ID" value="CCB80781.1"/>
    <property type="molecule type" value="Genomic_DNA"/>
</dbReference>
<dbReference type="Proteomes" id="UP000008387">
    <property type="component" value="Chromosome"/>
</dbReference>